<evidence type="ECO:0000313" key="2">
    <source>
        <dbReference type="EMBL" id="RCW87205.1"/>
    </source>
</evidence>
<sequence>MMRGALPDEVLIRAAVLGVFDPRELLDVEGKDYARDLAELAALSVETAFGPDWLWSLSEDARRAGLTLLPPPGPARVAHLAATRPREGDELGRAALDLLAPGPRADLRRLLAGRTTSLPDDRLIALFKMLELIGSSGAVLPDWLADGDARRRLQHAIMQRRTAKAAQAVLPDRFRGRTRELAALRDFALTGTLPKPGTGAIRRLADAIPDGVPTLLIAGIGGTGKSALLEQLRRSLNSANEVVLAQFDLDRAALRMGDQVALAQELLRQIGYALPALDAGIAGLRAQIRNAMALSQGPIDIEAAASAIFGAMSGLRELLAGAGMHDRALVIVIDTFEEALVLGPQRVAQIAEWLRTLRDHGGFAALRVILSGRSTETLTEMPQDLATLGVIELDELGTRAGRAKLRDMFRRLGIAHEDLIPDLIAEFGSNPLVIEVLAIFCRDKPRDEITGLMRGDDVDSRAGLDAEMRQCFLYTRILERLADAELKPLANPGLVLRRIEPAQISGLLAGPCGLATPMPPAQAQALFDRLASQVWLVRRPDPGSAVLEHLPDLRRLMLPQILAAPAGREVARAAADWFTNGPGASQPGATFDAKYYAILAGDADLPEDAEQLHDFALHLGAAAGDLPAHVQARLREAQGHVLRSDEIAHLHGPARNRALRKRRETQRTHGLETSVVAEEASFAAPPIAPAQKMTAADSAALAQSLFATGQFEQLAEAALPLTQDLIDGILTSAGPQSISEPMHHPAYLAALALLATDDDRLSAFGADLAEWLVASGRSEVAAPMRQGRSVPVDIALMLLTVTGQLNTPHGRAFDESIHNLKSAPFVAQSLIEWRAALARMPLGMNWPAVSLQVMPVFAPALARLIGGDADEEISLAIESTQRDQMRMLLQTGNPAALRDLNIVENALSGAVLHLQPGLAIQGELRPIIPGRQPEFQDPLRVLLTGGIAAGNIAKALAPLAAIPWWPVELRPEAFSGRTGATQILALIDMLDKFGALTAFVAALADDEAAPLPLFGALTAFVAALADDEAAPLPLRQLHRIMTRAESAWAGALTLQ</sequence>
<name>A0A368Z431_9RHOB</name>
<dbReference type="Gene3D" id="3.40.50.300">
    <property type="entry name" value="P-loop containing nucleotide triphosphate hydrolases"/>
    <property type="match status" value="1"/>
</dbReference>
<dbReference type="RefSeq" id="WP_114348271.1">
    <property type="nucleotide sequence ID" value="NZ_QPJL01000003.1"/>
</dbReference>
<feature type="domain" description="Orc1-like AAA ATPase" evidence="1">
    <location>
        <begin position="200"/>
        <end position="340"/>
    </location>
</feature>
<dbReference type="InterPro" id="IPR027417">
    <property type="entry name" value="P-loop_NTPase"/>
</dbReference>
<evidence type="ECO:0000259" key="1">
    <source>
        <dbReference type="Pfam" id="PF13191"/>
    </source>
</evidence>
<proteinExistence type="predicted"/>
<dbReference type="AlphaFoldDB" id="A0A368Z431"/>
<protein>
    <submittedName>
        <fullName evidence="2">AAA ATPase-like protein</fullName>
    </submittedName>
</protein>
<accession>A0A368Z431</accession>
<organism evidence="2 3">
    <name type="scientific">Paracoccus lutimaris</name>
    <dbReference type="NCBI Taxonomy" id="1490030"/>
    <lineage>
        <taxon>Bacteria</taxon>
        <taxon>Pseudomonadati</taxon>
        <taxon>Pseudomonadota</taxon>
        <taxon>Alphaproteobacteria</taxon>
        <taxon>Rhodobacterales</taxon>
        <taxon>Paracoccaceae</taxon>
        <taxon>Paracoccus</taxon>
    </lineage>
</organism>
<dbReference type="Pfam" id="PF13191">
    <property type="entry name" value="AAA_16"/>
    <property type="match status" value="1"/>
</dbReference>
<dbReference type="EMBL" id="QPJL01000003">
    <property type="protein sequence ID" value="RCW87205.1"/>
    <property type="molecule type" value="Genomic_DNA"/>
</dbReference>
<dbReference type="InterPro" id="IPR041664">
    <property type="entry name" value="AAA_16"/>
</dbReference>
<dbReference type="SUPFAM" id="SSF52540">
    <property type="entry name" value="P-loop containing nucleoside triphosphate hydrolases"/>
    <property type="match status" value="1"/>
</dbReference>
<comment type="caution">
    <text evidence="2">The sequence shown here is derived from an EMBL/GenBank/DDBJ whole genome shotgun (WGS) entry which is preliminary data.</text>
</comment>
<evidence type="ECO:0000313" key="3">
    <source>
        <dbReference type="Proteomes" id="UP000253345"/>
    </source>
</evidence>
<reference evidence="2 3" key="1">
    <citation type="submission" date="2018-07" db="EMBL/GenBank/DDBJ databases">
        <title>Genomic Encyclopedia of Type Strains, Phase III (KMG-III): the genomes of soil and plant-associated and newly described type strains.</title>
        <authorList>
            <person name="Whitman W."/>
        </authorList>
    </citation>
    <scope>NUCLEOTIDE SEQUENCE [LARGE SCALE GENOMIC DNA]</scope>
    <source>
        <strain evidence="2 3">CECT 8525</strain>
    </source>
</reference>
<keyword evidence="3" id="KW-1185">Reference proteome</keyword>
<dbReference type="OrthoDB" id="7782625at2"/>
<dbReference type="Proteomes" id="UP000253345">
    <property type="component" value="Unassembled WGS sequence"/>
</dbReference>
<gene>
    <name evidence="2" type="ORF">DFP89_103209</name>
</gene>